<dbReference type="AlphaFoldDB" id="A0A0F3GTV2"/>
<keyword evidence="2" id="KW-1185">Reference proteome</keyword>
<dbReference type="EMBL" id="LACI01001093">
    <property type="protein sequence ID" value="KJU85281.1"/>
    <property type="molecule type" value="Genomic_DNA"/>
</dbReference>
<name>A0A0F3GTV2_9BACT</name>
<accession>A0A0F3GTV2</accession>
<organism evidence="1 2">
    <name type="scientific">Candidatus Magnetobacterium bavaricum</name>
    <dbReference type="NCBI Taxonomy" id="29290"/>
    <lineage>
        <taxon>Bacteria</taxon>
        <taxon>Pseudomonadati</taxon>
        <taxon>Nitrospirota</taxon>
        <taxon>Thermodesulfovibrionia</taxon>
        <taxon>Thermodesulfovibrionales</taxon>
        <taxon>Candidatus Magnetobacteriaceae</taxon>
        <taxon>Candidatus Magnetobacterium</taxon>
    </lineage>
</organism>
<dbReference type="Proteomes" id="UP000033423">
    <property type="component" value="Unassembled WGS sequence"/>
</dbReference>
<reference evidence="1 2" key="1">
    <citation type="submission" date="2015-02" db="EMBL/GenBank/DDBJ databases">
        <title>Single-cell genomics of uncultivated deep-branching MTB reveals a conserved set of magnetosome genes.</title>
        <authorList>
            <person name="Kolinko S."/>
            <person name="Richter M."/>
            <person name="Glockner F.O."/>
            <person name="Brachmann A."/>
            <person name="Schuler D."/>
        </authorList>
    </citation>
    <scope>NUCLEOTIDE SEQUENCE [LARGE SCALE GENOMIC DNA]</scope>
    <source>
        <strain evidence="1">TM-1</strain>
    </source>
</reference>
<proteinExistence type="predicted"/>
<protein>
    <submittedName>
        <fullName evidence="1">Uncharacterized protein</fullName>
    </submittedName>
</protein>
<comment type="caution">
    <text evidence="1">The sequence shown here is derived from an EMBL/GenBank/DDBJ whole genome shotgun (WGS) entry which is preliminary data.</text>
</comment>
<gene>
    <name evidence="1" type="ORF">MBAV_002525</name>
</gene>
<dbReference type="InterPro" id="IPR011006">
    <property type="entry name" value="CheY-like_superfamily"/>
</dbReference>
<evidence type="ECO:0000313" key="1">
    <source>
        <dbReference type="EMBL" id="KJU85281.1"/>
    </source>
</evidence>
<sequence>VIFLSGYPYEIIKKQDVLEQIGTYIQKPISPDILLNKIREVLREDI</sequence>
<evidence type="ECO:0000313" key="2">
    <source>
        <dbReference type="Proteomes" id="UP000033423"/>
    </source>
</evidence>
<feature type="non-terminal residue" evidence="1">
    <location>
        <position position="1"/>
    </location>
</feature>
<dbReference type="SUPFAM" id="SSF52172">
    <property type="entry name" value="CheY-like"/>
    <property type="match status" value="1"/>
</dbReference>